<comment type="similarity">
    <text evidence="4">Belongs to the peptidase S1 family. CLIP subfamily.</text>
</comment>
<dbReference type="PROSITE" id="PS00134">
    <property type="entry name" value="TRYPSIN_HIS"/>
    <property type="match status" value="1"/>
</dbReference>
<accession>A0AAU9TL94</accession>
<evidence type="ECO:0000256" key="1">
    <source>
        <dbReference type="ARBA" id="ARBA00022670"/>
    </source>
</evidence>
<sequence>MFFIITFTLFFVATNAQFSTDEIEKILVELLNNNDTTKVKFENYDGKACEPRVSMKPKFTKLGRRVSEAKCYEYIWEMENRENETMNQELCRNYLITQLKNGMGPELFLLLDPNVIFGGRPAIPGEYPHMGAVGWRAKDPSVKWVFFCGSTLISNRFLITAAHCSKLSVRSKLRDIVNSIPEIVRLGVEDIADNQFNINGEPMDIKIKRIIVHPKYAPPKKYYDIALIELEDEVKFGKVQPACLWADSDISDLGSEGTLTGWGYTEHGAESNQLLTANVDFIETPQCDNILKMYRNRNWRGFRSHQLCAGKLEGGIDTCQGDSGGPLQVRIPLKTKGKMYWTVGITSFGIKCGQRNRPGVYTRVSSFIDWIEETVWGSTDGSFK</sequence>
<dbReference type="GO" id="GO:0004252">
    <property type="term" value="F:serine-type endopeptidase activity"/>
    <property type="evidence" value="ECO:0007669"/>
    <property type="project" value="InterPro"/>
</dbReference>
<dbReference type="PROSITE" id="PS00135">
    <property type="entry name" value="TRYPSIN_SER"/>
    <property type="match status" value="1"/>
</dbReference>
<dbReference type="CDD" id="cd00190">
    <property type="entry name" value="Tryp_SPc"/>
    <property type="match status" value="1"/>
</dbReference>
<keyword evidence="6" id="KW-0732">Signal</keyword>
<dbReference type="AlphaFoldDB" id="A0AAU9TL94"/>
<feature type="signal peptide" evidence="6">
    <location>
        <begin position="1"/>
        <end position="16"/>
    </location>
</feature>
<dbReference type="Gene3D" id="2.40.10.10">
    <property type="entry name" value="Trypsin-like serine proteases"/>
    <property type="match status" value="1"/>
</dbReference>
<evidence type="ECO:0000256" key="4">
    <source>
        <dbReference type="ARBA" id="ARBA00024195"/>
    </source>
</evidence>
<feature type="chain" id="PRO_5043874505" description="Peptidase S1 domain-containing protein" evidence="6">
    <location>
        <begin position="17"/>
        <end position="384"/>
    </location>
</feature>
<proteinExistence type="inferred from homology"/>
<dbReference type="PANTHER" id="PTHR24252:SF17">
    <property type="entry name" value="SUPPRESSOR OF TUMORIGENICITY 14 PROTEIN HOMOLOG-RELATED"/>
    <property type="match status" value="1"/>
</dbReference>
<keyword evidence="1 5" id="KW-0645">Protease</keyword>
<feature type="domain" description="Peptidase S1" evidence="7">
    <location>
        <begin position="116"/>
        <end position="376"/>
    </location>
</feature>
<dbReference type="EMBL" id="CAKOGL010000006">
    <property type="protein sequence ID" value="CAH2087626.1"/>
    <property type="molecule type" value="Genomic_DNA"/>
</dbReference>
<dbReference type="InterPro" id="IPR043504">
    <property type="entry name" value="Peptidase_S1_PA_chymotrypsin"/>
</dbReference>
<keyword evidence="9" id="KW-1185">Reference proteome</keyword>
<dbReference type="PRINTS" id="PR00722">
    <property type="entry name" value="CHYMOTRYPSIN"/>
</dbReference>
<name>A0AAU9TL94_EUPED</name>
<dbReference type="InterPro" id="IPR001254">
    <property type="entry name" value="Trypsin_dom"/>
</dbReference>
<evidence type="ECO:0000313" key="8">
    <source>
        <dbReference type="EMBL" id="CAH2087626.1"/>
    </source>
</evidence>
<dbReference type="InterPro" id="IPR001314">
    <property type="entry name" value="Peptidase_S1A"/>
</dbReference>
<dbReference type="Proteomes" id="UP001153954">
    <property type="component" value="Unassembled WGS sequence"/>
</dbReference>
<evidence type="ECO:0000313" key="9">
    <source>
        <dbReference type="Proteomes" id="UP001153954"/>
    </source>
</evidence>
<dbReference type="SMART" id="SM00020">
    <property type="entry name" value="Tryp_SPc"/>
    <property type="match status" value="1"/>
</dbReference>
<evidence type="ECO:0000259" key="7">
    <source>
        <dbReference type="PROSITE" id="PS50240"/>
    </source>
</evidence>
<organism evidence="8 9">
    <name type="scientific">Euphydryas editha</name>
    <name type="common">Edith's checkerspot</name>
    <dbReference type="NCBI Taxonomy" id="104508"/>
    <lineage>
        <taxon>Eukaryota</taxon>
        <taxon>Metazoa</taxon>
        <taxon>Ecdysozoa</taxon>
        <taxon>Arthropoda</taxon>
        <taxon>Hexapoda</taxon>
        <taxon>Insecta</taxon>
        <taxon>Pterygota</taxon>
        <taxon>Neoptera</taxon>
        <taxon>Endopterygota</taxon>
        <taxon>Lepidoptera</taxon>
        <taxon>Glossata</taxon>
        <taxon>Ditrysia</taxon>
        <taxon>Papilionoidea</taxon>
        <taxon>Nymphalidae</taxon>
        <taxon>Nymphalinae</taxon>
        <taxon>Euphydryas</taxon>
    </lineage>
</organism>
<evidence type="ECO:0000256" key="6">
    <source>
        <dbReference type="SAM" id="SignalP"/>
    </source>
</evidence>
<dbReference type="PANTHER" id="PTHR24252">
    <property type="entry name" value="ACROSIN-RELATED"/>
    <property type="match status" value="1"/>
</dbReference>
<keyword evidence="5" id="KW-0720">Serine protease</keyword>
<keyword evidence="3" id="KW-1015">Disulfide bond</keyword>
<dbReference type="InterPro" id="IPR009003">
    <property type="entry name" value="Peptidase_S1_PA"/>
</dbReference>
<dbReference type="GO" id="GO:0006508">
    <property type="term" value="P:proteolysis"/>
    <property type="evidence" value="ECO:0007669"/>
    <property type="project" value="UniProtKB-KW"/>
</dbReference>
<comment type="caution">
    <text evidence="8">The sequence shown here is derived from an EMBL/GenBank/DDBJ whole genome shotgun (WGS) entry which is preliminary data.</text>
</comment>
<dbReference type="FunFam" id="2.40.10.10:FF:000002">
    <property type="entry name" value="Transmembrane protease serine"/>
    <property type="match status" value="1"/>
</dbReference>
<keyword evidence="2 5" id="KW-0378">Hydrolase</keyword>
<reference evidence="8" key="1">
    <citation type="submission" date="2022-03" db="EMBL/GenBank/DDBJ databases">
        <authorList>
            <person name="Tunstrom K."/>
        </authorList>
    </citation>
    <scope>NUCLEOTIDE SEQUENCE</scope>
</reference>
<evidence type="ECO:0000256" key="5">
    <source>
        <dbReference type="RuleBase" id="RU363034"/>
    </source>
</evidence>
<evidence type="ECO:0000256" key="3">
    <source>
        <dbReference type="ARBA" id="ARBA00023157"/>
    </source>
</evidence>
<evidence type="ECO:0000256" key="2">
    <source>
        <dbReference type="ARBA" id="ARBA00022801"/>
    </source>
</evidence>
<dbReference type="InterPro" id="IPR033116">
    <property type="entry name" value="TRYPSIN_SER"/>
</dbReference>
<dbReference type="InterPro" id="IPR018114">
    <property type="entry name" value="TRYPSIN_HIS"/>
</dbReference>
<gene>
    <name evidence="8" type="ORF">EEDITHA_LOCUS3871</name>
</gene>
<dbReference type="PROSITE" id="PS50240">
    <property type="entry name" value="TRYPSIN_DOM"/>
    <property type="match status" value="1"/>
</dbReference>
<protein>
    <recommendedName>
        <fullName evidence="7">Peptidase S1 domain-containing protein</fullName>
    </recommendedName>
</protein>
<dbReference type="SUPFAM" id="SSF50494">
    <property type="entry name" value="Trypsin-like serine proteases"/>
    <property type="match status" value="1"/>
</dbReference>
<dbReference type="Pfam" id="PF00089">
    <property type="entry name" value="Trypsin"/>
    <property type="match status" value="1"/>
</dbReference>